<sequence>MLSHNIVLYGIKNCDSVKKARTWLDARQIAYTFHDYRVDGLEPALLQRFIDKLGLDAVLNQRSSSWRQLSDERKSDLSPEKALQLMLEIPTLIKRPILALDDQFYVGFNPEHYSAIL</sequence>
<dbReference type="NCBIfam" id="NF008107">
    <property type="entry name" value="PRK10853.1"/>
    <property type="match status" value="1"/>
</dbReference>
<dbReference type="SUPFAM" id="SSF52833">
    <property type="entry name" value="Thioredoxin-like"/>
    <property type="match status" value="1"/>
</dbReference>
<name>A0ABY7GFS3_9GAMM</name>
<organism evidence="3 4">
    <name type="scientific">Methylomonas rapida</name>
    <dbReference type="NCBI Taxonomy" id="2963939"/>
    <lineage>
        <taxon>Bacteria</taxon>
        <taxon>Pseudomonadati</taxon>
        <taxon>Pseudomonadota</taxon>
        <taxon>Gammaproteobacteria</taxon>
        <taxon>Methylococcales</taxon>
        <taxon>Methylococcaceae</taxon>
        <taxon>Methylomonas</taxon>
    </lineage>
</organism>
<dbReference type="Proteomes" id="UP001162780">
    <property type="component" value="Chromosome"/>
</dbReference>
<evidence type="ECO:0000256" key="1">
    <source>
        <dbReference type="ARBA" id="ARBA00007198"/>
    </source>
</evidence>
<dbReference type="PANTHER" id="PTHR30041">
    <property type="entry name" value="ARSENATE REDUCTASE"/>
    <property type="match status" value="1"/>
</dbReference>
<accession>A0ABY7GFS3</accession>
<dbReference type="PANTHER" id="PTHR30041:SF8">
    <property type="entry name" value="PROTEIN YFFB"/>
    <property type="match status" value="1"/>
</dbReference>
<comment type="similarity">
    <text evidence="1 2">Belongs to the ArsC family.</text>
</comment>
<dbReference type="CDD" id="cd03035">
    <property type="entry name" value="ArsC_Yffb"/>
    <property type="match status" value="1"/>
</dbReference>
<dbReference type="InterPro" id="IPR006504">
    <property type="entry name" value="Tscrpt_reg_Spx/MgsR"/>
</dbReference>
<keyword evidence="4" id="KW-1185">Reference proteome</keyword>
<dbReference type="EMBL" id="CP113517">
    <property type="protein sequence ID" value="WAR44094.1"/>
    <property type="molecule type" value="Genomic_DNA"/>
</dbReference>
<evidence type="ECO:0000256" key="2">
    <source>
        <dbReference type="PROSITE-ProRule" id="PRU01282"/>
    </source>
</evidence>
<gene>
    <name evidence="3" type="ORF">NM686_017210</name>
</gene>
<dbReference type="NCBIfam" id="TIGR01617">
    <property type="entry name" value="arsC_related"/>
    <property type="match status" value="1"/>
</dbReference>
<dbReference type="InterPro" id="IPR006660">
    <property type="entry name" value="Arsenate_reductase-like"/>
</dbReference>
<dbReference type="InterPro" id="IPR036249">
    <property type="entry name" value="Thioredoxin-like_sf"/>
</dbReference>
<dbReference type="RefSeq" id="WP_255189082.1">
    <property type="nucleotide sequence ID" value="NZ_CP113517.1"/>
</dbReference>
<protein>
    <submittedName>
        <fullName evidence="3">ArsC family reductase</fullName>
    </submittedName>
</protein>
<dbReference type="PROSITE" id="PS51353">
    <property type="entry name" value="ARSC"/>
    <property type="match status" value="1"/>
</dbReference>
<dbReference type="Gene3D" id="3.40.30.10">
    <property type="entry name" value="Glutaredoxin"/>
    <property type="match status" value="1"/>
</dbReference>
<proteinExistence type="inferred from homology"/>
<reference evidence="3" key="1">
    <citation type="submission" date="2022-11" db="EMBL/GenBank/DDBJ databases">
        <title>Methylomonas rapida sp. nov., Carotenoid-Producing Obligate Methanotrophs with High Growth Characteristics and Biotechnological Potential.</title>
        <authorList>
            <person name="Tikhonova E.N."/>
            <person name="Suleimanov R.Z."/>
            <person name="Miroshnikov K."/>
            <person name="Oshkin I.Y."/>
            <person name="Belova S.E."/>
            <person name="Danilova O.V."/>
            <person name="Ashikhmin A."/>
            <person name="Konopkin A."/>
            <person name="But S.Y."/>
            <person name="Khmelenina V.N."/>
            <person name="Kuznetsov N."/>
            <person name="Pimenov N.V."/>
            <person name="Dedysh S.N."/>
        </authorList>
    </citation>
    <scope>NUCLEOTIDE SEQUENCE</scope>
    <source>
        <strain evidence="3">MP1</strain>
    </source>
</reference>
<dbReference type="Pfam" id="PF03960">
    <property type="entry name" value="ArsC"/>
    <property type="match status" value="1"/>
</dbReference>
<evidence type="ECO:0000313" key="4">
    <source>
        <dbReference type="Proteomes" id="UP001162780"/>
    </source>
</evidence>
<evidence type="ECO:0000313" key="3">
    <source>
        <dbReference type="EMBL" id="WAR44094.1"/>
    </source>
</evidence>